<evidence type="ECO:0000256" key="1">
    <source>
        <dbReference type="SAM" id="Phobius"/>
    </source>
</evidence>
<protein>
    <submittedName>
        <fullName evidence="2">Uncharacterized protein</fullName>
    </submittedName>
</protein>
<proteinExistence type="predicted"/>
<dbReference type="AlphaFoldDB" id="A0A0H5CF85"/>
<organism evidence="2 3">
    <name type="scientific">Cyberlindnera jadinii (strain ATCC 18201 / CBS 1600 / BCRC 20928 / JCM 3617 / NBRC 0987 / NRRL Y-1542)</name>
    <name type="common">Torula yeast</name>
    <name type="synonym">Candida utilis</name>
    <dbReference type="NCBI Taxonomy" id="983966"/>
    <lineage>
        <taxon>Eukaryota</taxon>
        <taxon>Fungi</taxon>
        <taxon>Dikarya</taxon>
        <taxon>Ascomycota</taxon>
        <taxon>Saccharomycotina</taxon>
        <taxon>Saccharomycetes</taxon>
        <taxon>Phaffomycetales</taxon>
        <taxon>Phaffomycetaceae</taxon>
        <taxon>Cyberlindnera</taxon>
    </lineage>
</organism>
<accession>A0A0H5CF85</accession>
<reference evidence="3" key="1">
    <citation type="journal article" date="2015" name="J. Biotechnol.">
        <title>The structure of the Cyberlindnera jadinii genome and its relation to Candida utilis analyzed by the occurrence of single nucleotide polymorphisms.</title>
        <authorList>
            <person name="Rupp O."/>
            <person name="Brinkrolf K."/>
            <person name="Buerth C."/>
            <person name="Kunigo M."/>
            <person name="Schneider J."/>
            <person name="Jaenicke S."/>
            <person name="Goesmann A."/>
            <person name="Puehler A."/>
            <person name="Jaeger K.-E."/>
            <person name="Ernst J.F."/>
        </authorList>
    </citation>
    <scope>NUCLEOTIDE SEQUENCE [LARGE SCALE GENOMIC DNA]</scope>
    <source>
        <strain evidence="3">ATCC 18201 / CBS 1600 / BCRC 20928 / JCM 3617 / NBRC 0987 / NRRL Y-1542</strain>
    </source>
</reference>
<feature type="transmembrane region" description="Helical" evidence="1">
    <location>
        <begin position="61"/>
        <end position="79"/>
    </location>
</feature>
<dbReference type="Proteomes" id="UP000038830">
    <property type="component" value="Unassembled WGS sequence"/>
</dbReference>
<keyword evidence="1" id="KW-0812">Transmembrane</keyword>
<gene>
    <name evidence="2" type="ORF">BN1211_3762</name>
</gene>
<evidence type="ECO:0000313" key="2">
    <source>
        <dbReference type="EMBL" id="CEP23229.1"/>
    </source>
</evidence>
<keyword evidence="1" id="KW-1133">Transmembrane helix</keyword>
<name>A0A0H5CF85_CYBJN</name>
<dbReference type="EMBL" id="CDQK01000004">
    <property type="protein sequence ID" value="CEP23229.1"/>
    <property type="molecule type" value="Genomic_DNA"/>
</dbReference>
<keyword evidence="1" id="KW-0472">Membrane</keyword>
<sequence>MRGSPQVTAGERWSVLYASLNKASWIKDKKCPTMRVIRFVDTMIVFIDEMKGKKRNKSSKIVNVVTVTTFTGHIFWFAHTFREVK</sequence>
<evidence type="ECO:0000313" key="3">
    <source>
        <dbReference type="Proteomes" id="UP000038830"/>
    </source>
</evidence>